<sequence length="205" mass="22298">MTTTHQRKQHLSSALPAWCIGRRPGTNTHVDIDPEAKSSKPSRERGGGGGGTSSSSPKHAASMTDPVAKLNRDPEHVRGTRKARLFLICLPIGLIFLMILRPLYAPFIDVFGGDLLDQLLASEEGQGHVSAVSVSDDFLSEHWPVEASGTAAEKHTSTHVSAHSSSGSSSGSSSSREKESREKKKKKSEEYRNRKMLFSDFSSIR</sequence>
<evidence type="ECO:0000313" key="4">
    <source>
        <dbReference type="Proteomes" id="UP000198341"/>
    </source>
</evidence>
<name>K8F3Y4_9CHLO</name>
<dbReference type="Proteomes" id="UP000198341">
    <property type="component" value="Chromosome 4"/>
</dbReference>
<gene>
    <name evidence="3" type="ORF">Bathy04g00510</name>
</gene>
<dbReference type="GeneID" id="19016077"/>
<proteinExistence type="predicted"/>
<keyword evidence="2" id="KW-0472">Membrane</keyword>
<accession>K8F3Y4</accession>
<protein>
    <submittedName>
        <fullName evidence="3">Uncharacterized protein</fullName>
    </submittedName>
</protein>
<feature type="compositionally biased region" description="Low complexity" evidence="1">
    <location>
        <begin position="164"/>
        <end position="174"/>
    </location>
</feature>
<keyword evidence="2" id="KW-1133">Transmembrane helix</keyword>
<dbReference type="KEGG" id="bpg:Bathy04g00510"/>
<evidence type="ECO:0000256" key="2">
    <source>
        <dbReference type="SAM" id="Phobius"/>
    </source>
</evidence>
<dbReference type="RefSeq" id="XP_007513728.1">
    <property type="nucleotide sequence ID" value="XM_007513666.1"/>
</dbReference>
<reference evidence="3 4" key="1">
    <citation type="submission" date="2011-10" db="EMBL/GenBank/DDBJ databases">
        <authorList>
            <person name="Genoscope - CEA"/>
        </authorList>
    </citation>
    <scope>NUCLEOTIDE SEQUENCE [LARGE SCALE GENOMIC DNA]</scope>
    <source>
        <strain evidence="3 4">RCC 1105</strain>
    </source>
</reference>
<dbReference type="EMBL" id="FO082275">
    <property type="protein sequence ID" value="CCO16253.1"/>
    <property type="molecule type" value="Genomic_DNA"/>
</dbReference>
<keyword evidence="2" id="KW-0812">Transmembrane</keyword>
<evidence type="ECO:0000313" key="3">
    <source>
        <dbReference type="EMBL" id="CCO16253.1"/>
    </source>
</evidence>
<keyword evidence="4" id="KW-1185">Reference proteome</keyword>
<dbReference type="AlphaFoldDB" id="K8F3Y4"/>
<feature type="region of interest" description="Disordered" evidence="1">
    <location>
        <begin position="149"/>
        <end position="191"/>
    </location>
</feature>
<feature type="region of interest" description="Disordered" evidence="1">
    <location>
        <begin position="19"/>
        <end position="75"/>
    </location>
</feature>
<feature type="transmembrane region" description="Helical" evidence="2">
    <location>
        <begin position="85"/>
        <end position="104"/>
    </location>
</feature>
<organism evidence="3 4">
    <name type="scientific">Bathycoccus prasinos</name>
    <dbReference type="NCBI Taxonomy" id="41875"/>
    <lineage>
        <taxon>Eukaryota</taxon>
        <taxon>Viridiplantae</taxon>
        <taxon>Chlorophyta</taxon>
        <taxon>Mamiellophyceae</taxon>
        <taxon>Mamiellales</taxon>
        <taxon>Bathycoccaceae</taxon>
        <taxon>Bathycoccus</taxon>
    </lineage>
</organism>
<feature type="compositionally biased region" description="Basic and acidic residues" evidence="1">
    <location>
        <begin position="175"/>
        <end position="191"/>
    </location>
</feature>
<evidence type="ECO:0000256" key="1">
    <source>
        <dbReference type="SAM" id="MobiDB-lite"/>
    </source>
</evidence>
<feature type="compositionally biased region" description="Basic and acidic residues" evidence="1">
    <location>
        <begin position="30"/>
        <end position="46"/>
    </location>
</feature>